<dbReference type="EMBL" id="JAPDIA010000009">
    <property type="protein sequence ID" value="MDG0814097.1"/>
    <property type="molecule type" value="Genomic_DNA"/>
</dbReference>
<gene>
    <name evidence="1" type="ORF">OMP40_36065</name>
</gene>
<comment type="caution">
    <text evidence="1">The sequence shown here is derived from an EMBL/GenBank/DDBJ whole genome shotgun (WGS) entry which is preliminary data.</text>
</comment>
<dbReference type="RefSeq" id="WP_277538738.1">
    <property type="nucleotide sequence ID" value="NZ_JAPDIA010000009.1"/>
</dbReference>
<dbReference type="Proteomes" id="UP001153404">
    <property type="component" value="Unassembled WGS sequence"/>
</dbReference>
<proteinExistence type="predicted"/>
<reference evidence="1" key="1">
    <citation type="submission" date="2022-10" db="EMBL/GenBank/DDBJ databases">
        <title>Comparative genomic analysis of Cohnella hashimotonis sp. nov., isolated from the International Space Station.</title>
        <authorList>
            <person name="Simpson A."/>
            <person name="Venkateswaran K."/>
        </authorList>
    </citation>
    <scope>NUCLEOTIDE SEQUENCE</scope>
    <source>
        <strain evidence="1">DSM 28161</strain>
    </source>
</reference>
<evidence type="ECO:0000313" key="2">
    <source>
        <dbReference type="Proteomes" id="UP001153404"/>
    </source>
</evidence>
<protein>
    <submittedName>
        <fullName evidence="1">Uncharacterized protein</fullName>
    </submittedName>
</protein>
<accession>A0A9X4L029</accession>
<sequence length="152" mass="16847">MSTTNQAKLSQWDALLLESLRAIGWTNEELIARVRSGELPVDESPFQFKYEALSAFAAEESETFETAVKQGYRIKYNTVRGIHSWIGVALGLEPELLLEAGAEAVRVSLTADEKARLASVLSFGWRVREEEAGASEDSGAERGVYLIEPIQR</sequence>
<name>A0A9X4L029_9BACL</name>
<dbReference type="AlphaFoldDB" id="A0A9X4L029"/>
<organism evidence="1 2">
    <name type="scientific">Cohnella rhizosphaerae</name>
    <dbReference type="NCBI Taxonomy" id="1457232"/>
    <lineage>
        <taxon>Bacteria</taxon>
        <taxon>Bacillati</taxon>
        <taxon>Bacillota</taxon>
        <taxon>Bacilli</taxon>
        <taxon>Bacillales</taxon>
        <taxon>Paenibacillaceae</taxon>
        <taxon>Cohnella</taxon>
    </lineage>
</organism>
<evidence type="ECO:0000313" key="1">
    <source>
        <dbReference type="EMBL" id="MDG0814097.1"/>
    </source>
</evidence>
<keyword evidence="2" id="KW-1185">Reference proteome</keyword>